<keyword evidence="4" id="KW-1185">Reference proteome</keyword>
<dbReference type="AlphaFoldDB" id="A0A9P6B2H1"/>
<feature type="domain" description="DUF6532" evidence="2">
    <location>
        <begin position="286"/>
        <end position="481"/>
    </location>
</feature>
<dbReference type="Pfam" id="PF20149">
    <property type="entry name" value="DUF6532"/>
    <property type="match status" value="1"/>
</dbReference>
<dbReference type="EMBL" id="MU128942">
    <property type="protein sequence ID" value="KAF9516177.1"/>
    <property type="molecule type" value="Genomic_DNA"/>
</dbReference>
<feature type="region of interest" description="Disordered" evidence="1">
    <location>
        <begin position="1"/>
        <end position="68"/>
    </location>
</feature>
<gene>
    <name evidence="3" type="ORF">BS47DRAFT_1381122</name>
</gene>
<evidence type="ECO:0000259" key="2">
    <source>
        <dbReference type="Pfam" id="PF20149"/>
    </source>
</evidence>
<comment type="caution">
    <text evidence="3">The sequence shown here is derived from an EMBL/GenBank/DDBJ whole genome shotgun (WGS) entry which is preliminary data.</text>
</comment>
<name>A0A9P6B2H1_9AGAM</name>
<proteinExistence type="predicted"/>
<accession>A0A9P6B2H1</accession>
<evidence type="ECO:0000313" key="3">
    <source>
        <dbReference type="EMBL" id="KAF9516177.1"/>
    </source>
</evidence>
<sequence>MAKKKTPPPLQKPPARTHHNTEKGAIALAEKSKSAKSASLPKKNIKAFSLKNTGDPDTAVDNPPPVLSKLEKCHEHNIKRNAKLLESLGLGSDPPDLTAIKKNQPTHRKNSSRAVDDKEPSPEEGLDLRDDESDESLARPVPASGLATTLPSESETEEQEEECIQAACAQEDKECRQARKRKRIEQQSGTPAFEIKYSGSLHGAGISSTRKHVNQIVQLSGSCHSRDSGRFGLNARMTSYYQSPSPSLGEDNDLGSTTDNKTPCTQGFWRNHQDLHIWSVMEPALHSFHFLMLMGDIFGNHMVMHKYVGTAFETAFESTGIDPFEITSPMVTTVIKSISSFCSRFKDVAQICVQSLYGFDTLESPKEISAIVQGALYEENFSFCIHNAEEGTHSDALRHPCIFQVMQMYFAMGKKTPKQAKIVHSFMDAFIPMPPGPVEFALTVIQNTLHRWETGREANIELSAEKYRPYYKGHLDWIKAWGKKHSEEWDAISA</sequence>
<feature type="compositionally biased region" description="Acidic residues" evidence="1">
    <location>
        <begin position="122"/>
        <end position="135"/>
    </location>
</feature>
<feature type="compositionally biased region" description="Low complexity" evidence="1">
    <location>
        <begin position="25"/>
        <end position="42"/>
    </location>
</feature>
<evidence type="ECO:0000256" key="1">
    <source>
        <dbReference type="SAM" id="MobiDB-lite"/>
    </source>
</evidence>
<protein>
    <recommendedName>
        <fullName evidence="2">DUF6532 domain-containing protein</fullName>
    </recommendedName>
</protein>
<evidence type="ECO:0000313" key="4">
    <source>
        <dbReference type="Proteomes" id="UP000886523"/>
    </source>
</evidence>
<dbReference type="InterPro" id="IPR045341">
    <property type="entry name" value="DUF6532"/>
</dbReference>
<reference evidence="3" key="1">
    <citation type="journal article" date="2020" name="Nat. Commun.">
        <title>Large-scale genome sequencing of mycorrhizal fungi provides insights into the early evolution of symbiotic traits.</title>
        <authorList>
            <person name="Miyauchi S."/>
            <person name="Kiss E."/>
            <person name="Kuo A."/>
            <person name="Drula E."/>
            <person name="Kohler A."/>
            <person name="Sanchez-Garcia M."/>
            <person name="Morin E."/>
            <person name="Andreopoulos B."/>
            <person name="Barry K.W."/>
            <person name="Bonito G."/>
            <person name="Buee M."/>
            <person name="Carver A."/>
            <person name="Chen C."/>
            <person name="Cichocki N."/>
            <person name="Clum A."/>
            <person name="Culley D."/>
            <person name="Crous P.W."/>
            <person name="Fauchery L."/>
            <person name="Girlanda M."/>
            <person name="Hayes R.D."/>
            <person name="Keri Z."/>
            <person name="LaButti K."/>
            <person name="Lipzen A."/>
            <person name="Lombard V."/>
            <person name="Magnuson J."/>
            <person name="Maillard F."/>
            <person name="Murat C."/>
            <person name="Nolan M."/>
            <person name="Ohm R.A."/>
            <person name="Pangilinan J."/>
            <person name="Pereira M.F."/>
            <person name="Perotto S."/>
            <person name="Peter M."/>
            <person name="Pfister S."/>
            <person name="Riley R."/>
            <person name="Sitrit Y."/>
            <person name="Stielow J.B."/>
            <person name="Szollosi G."/>
            <person name="Zifcakova L."/>
            <person name="Stursova M."/>
            <person name="Spatafora J.W."/>
            <person name="Tedersoo L."/>
            <person name="Vaario L.M."/>
            <person name="Yamada A."/>
            <person name="Yan M."/>
            <person name="Wang P."/>
            <person name="Xu J."/>
            <person name="Bruns T."/>
            <person name="Baldrian P."/>
            <person name="Vilgalys R."/>
            <person name="Dunand C."/>
            <person name="Henrissat B."/>
            <person name="Grigoriev I.V."/>
            <person name="Hibbett D."/>
            <person name="Nagy L.G."/>
            <person name="Martin F.M."/>
        </authorList>
    </citation>
    <scope>NUCLEOTIDE SEQUENCE</scope>
    <source>
        <strain evidence="3">UP504</strain>
    </source>
</reference>
<organism evidence="3 4">
    <name type="scientific">Hydnum rufescens UP504</name>
    <dbReference type="NCBI Taxonomy" id="1448309"/>
    <lineage>
        <taxon>Eukaryota</taxon>
        <taxon>Fungi</taxon>
        <taxon>Dikarya</taxon>
        <taxon>Basidiomycota</taxon>
        <taxon>Agaricomycotina</taxon>
        <taxon>Agaricomycetes</taxon>
        <taxon>Cantharellales</taxon>
        <taxon>Hydnaceae</taxon>
        <taxon>Hydnum</taxon>
    </lineage>
</organism>
<dbReference type="Proteomes" id="UP000886523">
    <property type="component" value="Unassembled WGS sequence"/>
</dbReference>
<feature type="region of interest" description="Disordered" evidence="1">
    <location>
        <begin position="86"/>
        <end position="160"/>
    </location>
</feature>